<dbReference type="PATRIC" id="fig|33051.3.peg.383"/>
<dbReference type="RefSeq" id="WP_058734300.1">
    <property type="nucleotide sequence ID" value="NZ_LDTD01000117.1"/>
</dbReference>
<reference evidence="1 2" key="1">
    <citation type="journal article" date="2016" name="Front. Microbiol.">
        <title>Genomic Resource of Rice Seed Associated Bacteria.</title>
        <authorList>
            <person name="Midha S."/>
            <person name="Bansal K."/>
            <person name="Sharma S."/>
            <person name="Kumar N."/>
            <person name="Patil P.P."/>
            <person name="Chaudhry V."/>
            <person name="Patil P.B."/>
        </authorList>
    </citation>
    <scope>NUCLEOTIDE SEQUENCE [LARGE SCALE GENOMIC DNA]</scope>
    <source>
        <strain evidence="1 2">NS319</strain>
    </source>
</reference>
<organism evidence="1 2">
    <name type="scientific">Sphingomonas sanguinis</name>
    <dbReference type="NCBI Taxonomy" id="33051"/>
    <lineage>
        <taxon>Bacteria</taxon>
        <taxon>Pseudomonadati</taxon>
        <taxon>Pseudomonadota</taxon>
        <taxon>Alphaproteobacteria</taxon>
        <taxon>Sphingomonadales</taxon>
        <taxon>Sphingomonadaceae</taxon>
        <taxon>Sphingomonas</taxon>
    </lineage>
</organism>
<proteinExistence type="predicted"/>
<comment type="caution">
    <text evidence="1">The sequence shown here is derived from an EMBL/GenBank/DDBJ whole genome shotgun (WGS) entry which is preliminary data.</text>
</comment>
<evidence type="ECO:0000313" key="2">
    <source>
        <dbReference type="Proteomes" id="UP000072867"/>
    </source>
</evidence>
<sequence>MSAPTLSRGGQALARWLVTGDGERASSTAMTRSRLRGFVRRTRMSTFMLERLLEGAVVPASDEAIVIARVTKGAVKPEDWEVQGA</sequence>
<dbReference type="Proteomes" id="UP000072867">
    <property type="component" value="Unassembled WGS sequence"/>
</dbReference>
<accession>A0A147HTN6</accession>
<protein>
    <submittedName>
        <fullName evidence="1">Uncharacterized protein</fullName>
    </submittedName>
</protein>
<gene>
    <name evidence="1" type="ORF">NS319_14850</name>
</gene>
<evidence type="ECO:0000313" key="1">
    <source>
        <dbReference type="EMBL" id="KTT68260.1"/>
    </source>
</evidence>
<name>A0A147HTN6_9SPHN</name>
<dbReference type="AlphaFoldDB" id="A0A147HTN6"/>
<dbReference type="EMBL" id="LDTD01000117">
    <property type="protein sequence ID" value="KTT68260.1"/>
    <property type="molecule type" value="Genomic_DNA"/>
</dbReference>